<comment type="similarity">
    <text evidence="1">Belongs to the WD repeat IPI3/WDR18 family.</text>
</comment>
<evidence type="ECO:0000256" key="2">
    <source>
        <dbReference type="ARBA" id="ARBA00022574"/>
    </source>
</evidence>
<evidence type="ECO:0000313" key="5">
    <source>
        <dbReference type="EMBL" id="CAG8465532.1"/>
    </source>
</evidence>
<dbReference type="Gene3D" id="2.130.10.10">
    <property type="entry name" value="YVTN repeat-like/Quinoprotein amine dehydrogenase"/>
    <property type="match status" value="2"/>
</dbReference>
<protein>
    <submittedName>
        <fullName evidence="5">2341_t:CDS:1</fullName>
    </submittedName>
</protein>
<dbReference type="InterPro" id="IPR019775">
    <property type="entry name" value="WD40_repeat_CS"/>
</dbReference>
<dbReference type="PROSITE" id="PS00678">
    <property type="entry name" value="WD_REPEATS_1"/>
    <property type="match status" value="1"/>
</dbReference>
<dbReference type="InterPro" id="IPR045227">
    <property type="entry name" value="WDR18/Ipi3/RID3"/>
</dbReference>
<dbReference type="OrthoDB" id="756370at2759"/>
<dbReference type="AlphaFoldDB" id="A0A9N8Z365"/>
<accession>A0A9N8Z365</accession>
<keyword evidence="3" id="KW-0677">Repeat</keyword>
<sequence length="462" mass="51339">MLTELAISCSSTDSTIKVWDFRTSTLVYSFRQNVSPKNSMALLPFPGQSDRIGLVLAAQTDKPLIHAYSWQKEQIYQKLVCPDKLVSLVISNKGSYCAGGTEKGKIYVWELSTGKLCKVFDAHYRKVNILKFTFDDVALISGSDDAVVNVWLLCSILDESTEESLISSYYSWSSHSLPITDIVCGIGNFHTSRVLTSSLDNTCKVNLFREREISGYQPNNPNSAISTRTNNREVESVDGGGAVEGVALEGHNYNNTKGGLGLVFRGHSAGITAITLSYDSTILLSASEDGTVLIWDIASRQMLKTFTYHKGPVTNLSVFLKPPELSTIGSSVTASNKIPIPHISPFKKVQQQSSFPDRLLENSDDVVTVLLNSSNENIDSFIGSDINSQASILSTEYHDIENAKLSLKDLQSRDTAVTLNSRISELQFELLRIHEHYQRVKGLHDEMYQGLVEEFMRQRKRQ</sequence>
<dbReference type="PANTHER" id="PTHR18763:SF0">
    <property type="entry name" value="WD REPEAT-CONTAINING PROTEIN 18"/>
    <property type="match status" value="1"/>
</dbReference>
<feature type="repeat" description="WD" evidence="4">
    <location>
        <begin position="120"/>
        <end position="151"/>
    </location>
</feature>
<name>A0A9N8Z365_9GLOM</name>
<evidence type="ECO:0000313" key="6">
    <source>
        <dbReference type="Proteomes" id="UP000789831"/>
    </source>
</evidence>
<dbReference type="InterPro" id="IPR015943">
    <property type="entry name" value="WD40/YVTN_repeat-like_dom_sf"/>
</dbReference>
<evidence type="ECO:0000256" key="1">
    <source>
        <dbReference type="ARBA" id="ARBA00010143"/>
    </source>
</evidence>
<dbReference type="PANTHER" id="PTHR18763">
    <property type="entry name" value="WD-REPEAT PROTEIN 18"/>
    <property type="match status" value="1"/>
</dbReference>
<dbReference type="EMBL" id="CAJVPL010000207">
    <property type="protein sequence ID" value="CAG8465532.1"/>
    <property type="molecule type" value="Genomic_DNA"/>
</dbReference>
<dbReference type="GO" id="GO:0006261">
    <property type="term" value="P:DNA-templated DNA replication"/>
    <property type="evidence" value="ECO:0007669"/>
    <property type="project" value="TreeGrafter"/>
</dbReference>
<evidence type="ECO:0000256" key="4">
    <source>
        <dbReference type="PROSITE-ProRule" id="PRU00221"/>
    </source>
</evidence>
<dbReference type="Pfam" id="PF00400">
    <property type="entry name" value="WD40"/>
    <property type="match status" value="2"/>
</dbReference>
<proteinExistence type="inferred from homology"/>
<reference evidence="5" key="1">
    <citation type="submission" date="2021-06" db="EMBL/GenBank/DDBJ databases">
        <authorList>
            <person name="Kallberg Y."/>
            <person name="Tangrot J."/>
            <person name="Rosling A."/>
        </authorList>
    </citation>
    <scope>NUCLEOTIDE SEQUENCE</scope>
    <source>
        <strain evidence="5">MT106</strain>
    </source>
</reference>
<gene>
    <name evidence="5" type="ORF">AGERDE_LOCUS2472</name>
</gene>
<dbReference type="SMART" id="SM00320">
    <property type="entry name" value="WD40"/>
    <property type="match status" value="4"/>
</dbReference>
<feature type="repeat" description="WD" evidence="4">
    <location>
        <begin position="264"/>
        <end position="305"/>
    </location>
</feature>
<dbReference type="PROSITE" id="PS50082">
    <property type="entry name" value="WD_REPEATS_2"/>
    <property type="match status" value="3"/>
</dbReference>
<comment type="caution">
    <text evidence="5">The sequence shown here is derived from an EMBL/GenBank/DDBJ whole genome shotgun (WGS) entry which is preliminary data.</text>
</comment>
<dbReference type="GO" id="GO:0006364">
    <property type="term" value="P:rRNA processing"/>
    <property type="evidence" value="ECO:0007669"/>
    <property type="project" value="TreeGrafter"/>
</dbReference>
<dbReference type="GO" id="GO:0005656">
    <property type="term" value="C:nuclear pre-replicative complex"/>
    <property type="evidence" value="ECO:0007669"/>
    <property type="project" value="TreeGrafter"/>
</dbReference>
<dbReference type="SUPFAM" id="SSF50978">
    <property type="entry name" value="WD40 repeat-like"/>
    <property type="match status" value="1"/>
</dbReference>
<dbReference type="PRINTS" id="PR00320">
    <property type="entry name" value="GPROTEINBRPT"/>
</dbReference>
<dbReference type="InterPro" id="IPR020472">
    <property type="entry name" value="WD40_PAC1"/>
</dbReference>
<evidence type="ECO:0000256" key="3">
    <source>
        <dbReference type="ARBA" id="ARBA00022737"/>
    </source>
</evidence>
<feature type="repeat" description="WD" evidence="4">
    <location>
        <begin position="7"/>
        <end position="29"/>
    </location>
</feature>
<keyword evidence="2 4" id="KW-0853">WD repeat</keyword>
<dbReference type="InterPro" id="IPR036322">
    <property type="entry name" value="WD40_repeat_dom_sf"/>
</dbReference>
<dbReference type="GO" id="GO:0120330">
    <property type="term" value="C:rixosome complex"/>
    <property type="evidence" value="ECO:0007669"/>
    <property type="project" value="TreeGrafter"/>
</dbReference>
<dbReference type="PROSITE" id="PS50294">
    <property type="entry name" value="WD_REPEATS_REGION"/>
    <property type="match status" value="2"/>
</dbReference>
<dbReference type="Proteomes" id="UP000789831">
    <property type="component" value="Unassembled WGS sequence"/>
</dbReference>
<organism evidence="5 6">
    <name type="scientific">Ambispora gerdemannii</name>
    <dbReference type="NCBI Taxonomy" id="144530"/>
    <lineage>
        <taxon>Eukaryota</taxon>
        <taxon>Fungi</taxon>
        <taxon>Fungi incertae sedis</taxon>
        <taxon>Mucoromycota</taxon>
        <taxon>Glomeromycotina</taxon>
        <taxon>Glomeromycetes</taxon>
        <taxon>Archaeosporales</taxon>
        <taxon>Ambisporaceae</taxon>
        <taxon>Ambispora</taxon>
    </lineage>
</organism>
<keyword evidence="6" id="KW-1185">Reference proteome</keyword>
<dbReference type="InterPro" id="IPR001680">
    <property type="entry name" value="WD40_rpt"/>
</dbReference>